<dbReference type="EMBL" id="OC317050">
    <property type="protein sequence ID" value="CAD7394722.1"/>
    <property type="molecule type" value="Genomic_DNA"/>
</dbReference>
<organism evidence="2">
    <name type="scientific">Timema cristinae</name>
    <name type="common">Walking stick</name>
    <dbReference type="NCBI Taxonomy" id="61476"/>
    <lineage>
        <taxon>Eukaryota</taxon>
        <taxon>Metazoa</taxon>
        <taxon>Ecdysozoa</taxon>
        <taxon>Arthropoda</taxon>
        <taxon>Hexapoda</taxon>
        <taxon>Insecta</taxon>
        <taxon>Pterygota</taxon>
        <taxon>Neoptera</taxon>
        <taxon>Polyneoptera</taxon>
        <taxon>Phasmatodea</taxon>
        <taxon>Timematodea</taxon>
        <taxon>Timematoidea</taxon>
        <taxon>Timematidae</taxon>
        <taxon>Timema</taxon>
    </lineage>
</organism>
<feature type="compositionally biased region" description="Low complexity" evidence="1">
    <location>
        <begin position="278"/>
        <end position="291"/>
    </location>
</feature>
<protein>
    <submittedName>
        <fullName evidence="2">Uncharacterized protein</fullName>
    </submittedName>
</protein>
<evidence type="ECO:0000313" key="2">
    <source>
        <dbReference type="EMBL" id="CAD7394722.1"/>
    </source>
</evidence>
<name>A0A7R9CDL0_TIMCR</name>
<feature type="region of interest" description="Disordered" evidence="1">
    <location>
        <begin position="177"/>
        <end position="218"/>
    </location>
</feature>
<evidence type="ECO:0000256" key="1">
    <source>
        <dbReference type="SAM" id="MobiDB-lite"/>
    </source>
</evidence>
<feature type="compositionally biased region" description="Low complexity" evidence="1">
    <location>
        <begin position="177"/>
        <end position="188"/>
    </location>
</feature>
<gene>
    <name evidence="2" type="ORF">TCEB3V08_LOCUS2637</name>
</gene>
<feature type="region of interest" description="Disordered" evidence="1">
    <location>
        <begin position="831"/>
        <end position="863"/>
    </location>
</feature>
<sequence>MPILFRNAWTKRFQIGGLVDGDLGTPSYHIQHQVFPAKWSYGVKDSSKHYANFSVIPNYQPLHAKSNGHFPSPKVREADKLATSRTPYDNNMNNMTPMSNMNGTATRKERNGFFLDDNRRVTGVTHEPGPKMGFDLQNVVSMEILESDVAYVEAKNEEVMRRVAEMQELVHSSEQYLTQQQQQLQQQLIRDREREREESDSESSHISSQDSDTPGQLKHSDSLLLLTQGQKLLTDAVNEAVSNIDLGETEPSESDTDSMSTPTNSPSHRSCLGKENESYSSNASLKASDSSFGLHSPDNLLPVGFRPNDHNIQDLLKRLQEDSTLPYNFAEGTLYLDPDIIDLTMIPPPITPDEDGVYALPPQLSLPPTPFADHFPLQTSLQTDYAGSHGSNEQDSLIDNFLDLNLDLEAFLATVTVPPPSHQAAPSVELTPEEIMSFIIPPPPANGEDTTPSLTNGSSKKNTHEILGYKYNPQELGGTKVIEYPTVNRKGGPFSCCGKYKDSPEKSSVIQPPPRNGAENAKPPARPPKTVDYSVKTISGTSVVDVPPILPPRSDASPPHGHLPRKPPLPPGPSQEILKKAQRSPIPVQKISNPVPVENGVHSTGKHSLPRNGYVTSRFINNREVLFSKSDATMVDLLQRLDQDSEELSIEGLELYNIKGVSKLSVPDTKRQPTMPAIKLYLRIDIMFHTMEVDTGAASMLISEDTYKALTNNKVTVQNTLLIPSEVKDLNTVVQGYPAVANSTFGEFNRSMVRLERDPSIPPKYCKARQRRHVDQLRQVSESLQTGKQQYSKREQHMPVQLFGWKDTPVQQEPDQDQPPLLERHPEIIPQRERSWESGQTSGQNQQETQKRGRPCKEQQQGRVPMHPLTKATTDFVSVPYKPWFLYCLMYSLYPLCPDNFIPSLVVAQCSQAQAAGGGSRMDEGSFQVAKASLTEEARQLVTASKLLVKSATSPAGLDLPENLANCLHRLRRLTDLAADLTSYTTSPLQTRNLVVKVRDVASVFRETLVSALNAGTQESLLLARAENLASVLATLLRSLRVFSP</sequence>
<dbReference type="AlphaFoldDB" id="A0A7R9CDL0"/>
<feature type="region of interest" description="Disordered" evidence="1">
    <location>
        <begin position="498"/>
        <end position="609"/>
    </location>
</feature>
<proteinExistence type="predicted"/>
<accession>A0A7R9CDL0</accession>
<feature type="compositionally biased region" description="Polar residues" evidence="1">
    <location>
        <begin position="257"/>
        <end position="268"/>
    </location>
</feature>
<feature type="compositionally biased region" description="Acidic residues" evidence="1">
    <location>
        <begin position="247"/>
        <end position="256"/>
    </location>
</feature>
<feature type="compositionally biased region" description="Polar residues" evidence="1">
    <location>
        <begin position="837"/>
        <end position="848"/>
    </location>
</feature>
<feature type="region of interest" description="Disordered" evidence="1">
    <location>
        <begin position="243"/>
        <end position="291"/>
    </location>
</feature>
<reference evidence="2" key="1">
    <citation type="submission" date="2020-11" db="EMBL/GenBank/DDBJ databases">
        <authorList>
            <person name="Tran Van P."/>
        </authorList>
    </citation>
    <scope>NUCLEOTIDE SEQUENCE</scope>
</reference>